<accession>A0A7W3NBD7</accession>
<dbReference type="Proteomes" id="UP000543174">
    <property type="component" value="Unassembled WGS sequence"/>
</dbReference>
<sequence>MDTAKASNVCLLKNEESIFEGMSIPTRRSINGRGLK</sequence>
<comment type="caution">
    <text evidence="1">The sequence shown here is derived from an EMBL/GenBank/DDBJ whole genome shotgun (WGS) entry which is preliminary data.</text>
</comment>
<gene>
    <name evidence="1" type="ORF">HNP21_002970</name>
</gene>
<protein>
    <submittedName>
        <fullName evidence="1">Uncharacterized protein</fullName>
    </submittedName>
</protein>
<organism evidence="1 2">
    <name type="scientific">Priestia aryabhattai</name>
    <name type="common">Bacillus aryabhattai</name>
    <dbReference type="NCBI Taxonomy" id="412384"/>
    <lineage>
        <taxon>Bacteria</taxon>
        <taxon>Bacillati</taxon>
        <taxon>Bacillota</taxon>
        <taxon>Bacilli</taxon>
        <taxon>Bacillales</taxon>
        <taxon>Bacillaceae</taxon>
        <taxon>Priestia</taxon>
    </lineage>
</organism>
<name>A0A7W3NBD7_PRIAR</name>
<evidence type="ECO:0000313" key="1">
    <source>
        <dbReference type="EMBL" id="MBA9039863.1"/>
    </source>
</evidence>
<keyword evidence="2" id="KW-1185">Reference proteome</keyword>
<evidence type="ECO:0000313" key="2">
    <source>
        <dbReference type="Proteomes" id="UP000543174"/>
    </source>
</evidence>
<proteinExistence type="predicted"/>
<reference evidence="1" key="1">
    <citation type="submission" date="2020-08" db="EMBL/GenBank/DDBJ databases">
        <title>Functional genomics of gut bacteria from endangered species of beetles.</title>
        <authorList>
            <person name="Carlos-Shanley C."/>
        </authorList>
    </citation>
    <scope>NUCLEOTIDE SEQUENCE [LARGE SCALE GENOMIC DNA]</scope>
    <source>
        <strain evidence="1">S00060</strain>
    </source>
</reference>
<dbReference type="AlphaFoldDB" id="A0A7W3NBD7"/>
<dbReference type="EMBL" id="JACJHT010000002">
    <property type="protein sequence ID" value="MBA9039863.1"/>
    <property type="molecule type" value="Genomic_DNA"/>
</dbReference>